<protein>
    <submittedName>
        <fullName evidence="1">Teichuronopeptide biosynthesis TupA-like protein</fullName>
    </submittedName>
</protein>
<sequence>MKAKLIYRLVTRSILGPIVYEKIQFRRHTGYWCDLKSPKTFNEKICCRKVSRDMKDAVMLQDKVAVREYVKKTVGDEYLTKCFQILEEPEDLDYNALPDSFVVKGNDGCGPESLLIVNDKKKFTEKDIRENISRILRRHDNPLKRFYLYSNEWWYGMIKPKVIIEEHLLPGTGNVPLDYKFFVFHGKVQYIQVDFGRFVNHTRSLYDTEWRRQNFKLGYPVGPDAARPTCLEEMIRIAEQLGSNYDFVRVDLYQVEDERIVFGEITIAPSLGHARFEPVSWDRVFGDLW</sequence>
<dbReference type="SUPFAM" id="SSF56059">
    <property type="entry name" value="Glutathione synthetase ATP-binding domain-like"/>
    <property type="match status" value="1"/>
</dbReference>
<dbReference type="OrthoDB" id="9791827at2"/>
<dbReference type="RefSeq" id="WP_133633871.1">
    <property type="nucleotide sequence ID" value="NZ_SNZJ01000001.1"/>
</dbReference>
<proteinExistence type="predicted"/>
<organism evidence="1 2">
    <name type="scientific">Halomonas ventosae</name>
    <dbReference type="NCBI Taxonomy" id="229007"/>
    <lineage>
        <taxon>Bacteria</taxon>
        <taxon>Pseudomonadati</taxon>
        <taxon>Pseudomonadota</taxon>
        <taxon>Gammaproteobacteria</taxon>
        <taxon>Oceanospirillales</taxon>
        <taxon>Halomonadaceae</taxon>
        <taxon>Halomonas</taxon>
    </lineage>
</organism>
<name>A0A4R6ZY70_9GAMM</name>
<gene>
    <name evidence="1" type="ORF">DFP85_10194</name>
</gene>
<accession>A0A4R6ZY70</accession>
<evidence type="ECO:0000313" key="1">
    <source>
        <dbReference type="EMBL" id="TDR57279.1"/>
    </source>
</evidence>
<dbReference type="Proteomes" id="UP000295212">
    <property type="component" value="Unassembled WGS sequence"/>
</dbReference>
<comment type="caution">
    <text evidence="1">The sequence shown here is derived from an EMBL/GenBank/DDBJ whole genome shotgun (WGS) entry which is preliminary data.</text>
</comment>
<dbReference type="InterPro" id="IPR029465">
    <property type="entry name" value="ATPgrasp_TupA"/>
</dbReference>
<dbReference type="AlphaFoldDB" id="A0A4R6ZY70"/>
<reference evidence="1 2" key="1">
    <citation type="submission" date="2019-03" db="EMBL/GenBank/DDBJ databases">
        <title>Genomic Encyclopedia of Type Strains, Phase III (KMG-III): the genomes of soil and plant-associated and newly described type strains.</title>
        <authorList>
            <person name="Whitman W."/>
        </authorList>
    </citation>
    <scope>NUCLEOTIDE SEQUENCE [LARGE SCALE GENOMIC DNA]</scope>
    <source>
        <strain evidence="1 2">CECT 5797</strain>
    </source>
</reference>
<evidence type="ECO:0000313" key="2">
    <source>
        <dbReference type="Proteomes" id="UP000295212"/>
    </source>
</evidence>
<dbReference type="EMBL" id="SNZJ01000001">
    <property type="protein sequence ID" value="TDR57279.1"/>
    <property type="molecule type" value="Genomic_DNA"/>
</dbReference>
<dbReference type="Pfam" id="PF14305">
    <property type="entry name" value="ATPgrasp_TupA"/>
    <property type="match status" value="1"/>
</dbReference>